<dbReference type="EMBL" id="FUYX01000009">
    <property type="protein sequence ID" value="SKB96765.1"/>
    <property type="molecule type" value="Genomic_DNA"/>
</dbReference>
<accession>A0A1T5FKU3</accession>
<organism evidence="1 2">
    <name type="scientific">Bosea thiooxidans</name>
    <dbReference type="NCBI Taxonomy" id="53254"/>
    <lineage>
        <taxon>Bacteria</taxon>
        <taxon>Pseudomonadati</taxon>
        <taxon>Pseudomonadota</taxon>
        <taxon>Alphaproteobacteria</taxon>
        <taxon>Hyphomicrobiales</taxon>
        <taxon>Boseaceae</taxon>
        <taxon>Bosea</taxon>
    </lineage>
</organism>
<sequence length="308" mass="31203">MAAINLPFAASATKRAPNADELANGFPCGDADKQLFDWLEWWLTGQIATAITEGGLTVDSALLPRLAQAIQSGKSTYAVATGTANAWVVAPSLAVPAYAAGRVLNVIAPATNTSTTVNADISGLGNRRVKKSDGSDPAVGDLVAGRVYATIDDGTNIRILTPLPSDAVAAVAAAAPVGGNWIWSQNLANNVITTLTGSAYGGEGAANLGDSTFSGGILTFGAQTAGLWLISFSGVSVSATTDLFLSNIFNNSGSLGAATAQTSQSAPSGTAITVKRFVAGDNMRFTARQIVGASQVISGRLNAVRLGA</sequence>
<protein>
    <submittedName>
        <fullName evidence="1">Uncharacterized protein</fullName>
    </submittedName>
</protein>
<dbReference type="AlphaFoldDB" id="A0A1T5FKU3"/>
<evidence type="ECO:0000313" key="2">
    <source>
        <dbReference type="Proteomes" id="UP000190130"/>
    </source>
</evidence>
<gene>
    <name evidence="1" type="ORF">SAMN05660750_03312</name>
</gene>
<proteinExistence type="predicted"/>
<dbReference type="RefSeq" id="WP_079591746.1">
    <property type="nucleotide sequence ID" value="NZ_FUYX01000009.1"/>
</dbReference>
<reference evidence="1 2" key="1">
    <citation type="submission" date="2017-02" db="EMBL/GenBank/DDBJ databases">
        <authorList>
            <person name="Peterson S.W."/>
        </authorList>
    </citation>
    <scope>NUCLEOTIDE SEQUENCE [LARGE SCALE GENOMIC DNA]</scope>
    <source>
        <strain evidence="1 2">DSM 9653</strain>
    </source>
</reference>
<evidence type="ECO:0000313" key="1">
    <source>
        <dbReference type="EMBL" id="SKB96765.1"/>
    </source>
</evidence>
<name>A0A1T5FKU3_9HYPH</name>
<dbReference type="OrthoDB" id="8164072at2"/>
<dbReference type="Proteomes" id="UP000190130">
    <property type="component" value="Unassembled WGS sequence"/>
</dbReference>